<dbReference type="PROSITE" id="PS50937">
    <property type="entry name" value="HTH_MERR_2"/>
    <property type="match status" value="1"/>
</dbReference>
<keyword evidence="6" id="KW-1185">Reference proteome</keyword>
<gene>
    <name evidence="5" type="ORF">SAMN02745752_02070</name>
</gene>
<dbReference type="Gene3D" id="1.10.1660.10">
    <property type="match status" value="1"/>
</dbReference>
<evidence type="ECO:0000256" key="2">
    <source>
        <dbReference type="ARBA" id="ARBA00023125"/>
    </source>
</evidence>
<keyword evidence="3" id="KW-0804">Transcription</keyword>
<dbReference type="CDD" id="cd01104">
    <property type="entry name" value="HTH_MlrA-CarA"/>
    <property type="match status" value="1"/>
</dbReference>
<keyword evidence="1" id="KW-0805">Transcription regulation</keyword>
<dbReference type="PANTHER" id="PTHR30204:SF67">
    <property type="entry name" value="HTH-TYPE TRANSCRIPTIONAL REGULATOR MLRA-RELATED"/>
    <property type="match status" value="1"/>
</dbReference>
<evidence type="ECO:0000256" key="3">
    <source>
        <dbReference type="ARBA" id="ARBA00023163"/>
    </source>
</evidence>
<dbReference type="SMART" id="SM00422">
    <property type="entry name" value="HTH_MERR"/>
    <property type="match status" value="1"/>
</dbReference>
<proteinExistence type="predicted"/>
<dbReference type="InterPro" id="IPR047057">
    <property type="entry name" value="MerR_fam"/>
</dbReference>
<organism evidence="5 6">
    <name type="scientific">Marinospirillum alkaliphilum DSM 21637</name>
    <dbReference type="NCBI Taxonomy" id="1122209"/>
    <lineage>
        <taxon>Bacteria</taxon>
        <taxon>Pseudomonadati</taxon>
        <taxon>Pseudomonadota</taxon>
        <taxon>Gammaproteobacteria</taxon>
        <taxon>Oceanospirillales</taxon>
        <taxon>Oceanospirillaceae</taxon>
        <taxon>Marinospirillum</taxon>
    </lineage>
</organism>
<dbReference type="SUPFAM" id="SSF46955">
    <property type="entry name" value="Putative DNA-binding domain"/>
    <property type="match status" value="1"/>
</dbReference>
<evidence type="ECO:0000259" key="4">
    <source>
        <dbReference type="PROSITE" id="PS50937"/>
    </source>
</evidence>
<evidence type="ECO:0000313" key="5">
    <source>
        <dbReference type="EMBL" id="SFX55759.1"/>
    </source>
</evidence>
<dbReference type="STRING" id="1122209.SAMN02745752_02070"/>
<sequence length="271" mass="31046">MAHENQEEQGNSPLYPIREVSRLTGVNTVTLRAWERRYGLVIPQRTPKGHRLYSAEDIENVRRILQWLDKGVSVSQVGDLLDQPPEMPMPVQPAGDWETLQQQLRNSLEQLDEERLDLLFCDAYLRWPGHQLVSELLRPLINTLPAASAAFSLLLRYLRSRIGERLQHRCRTLSGPRVLLLSQDNPAEQLFALLALSDTDFQVFWLDQPVNFEAMCHCAEKYRPQLILLADQQLSASQQQQLQQVGRGPLVLLSPEQPLDATSLYNLLRNP</sequence>
<dbReference type="Proteomes" id="UP000182350">
    <property type="component" value="Unassembled WGS sequence"/>
</dbReference>
<dbReference type="GO" id="GO:0003700">
    <property type="term" value="F:DNA-binding transcription factor activity"/>
    <property type="evidence" value="ECO:0007669"/>
    <property type="project" value="InterPro"/>
</dbReference>
<dbReference type="AlphaFoldDB" id="A0A1K1Y1I4"/>
<dbReference type="GO" id="GO:0003677">
    <property type="term" value="F:DNA binding"/>
    <property type="evidence" value="ECO:0007669"/>
    <property type="project" value="UniProtKB-KW"/>
</dbReference>
<dbReference type="RefSeq" id="WP_072326388.1">
    <property type="nucleotide sequence ID" value="NZ_FPJW01000007.1"/>
</dbReference>
<dbReference type="InterPro" id="IPR000551">
    <property type="entry name" value="MerR-type_HTH_dom"/>
</dbReference>
<dbReference type="PANTHER" id="PTHR30204">
    <property type="entry name" value="REDOX-CYCLING DRUG-SENSING TRANSCRIPTIONAL ACTIVATOR SOXR"/>
    <property type="match status" value="1"/>
</dbReference>
<dbReference type="Pfam" id="PF13411">
    <property type="entry name" value="MerR_1"/>
    <property type="match status" value="1"/>
</dbReference>
<reference evidence="5 6" key="1">
    <citation type="submission" date="2016-11" db="EMBL/GenBank/DDBJ databases">
        <authorList>
            <person name="Jaros S."/>
            <person name="Januszkiewicz K."/>
            <person name="Wedrychowicz H."/>
        </authorList>
    </citation>
    <scope>NUCLEOTIDE SEQUENCE [LARGE SCALE GENOMIC DNA]</scope>
    <source>
        <strain evidence="5 6">DSM 21637</strain>
    </source>
</reference>
<dbReference type="EMBL" id="FPJW01000007">
    <property type="protein sequence ID" value="SFX55759.1"/>
    <property type="molecule type" value="Genomic_DNA"/>
</dbReference>
<dbReference type="InterPro" id="IPR009061">
    <property type="entry name" value="DNA-bd_dom_put_sf"/>
</dbReference>
<protein>
    <submittedName>
        <fullName evidence="5">Transcriptional regulator, MerR family</fullName>
    </submittedName>
</protein>
<feature type="domain" description="HTH merR-type" evidence="4">
    <location>
        <begin position="14"/>
        <end position="83"/>
    </location>
</feature>
<keyword evidence="2" id="KW-0238">DNA-binding</keyword>
<evidence type="ECO:0000313" key="6">
    <source>
        <dbReference type="Proteomes" id="UP000182350"/>
    </source>
</evidence>
<accession>A0A1K1Y1I4</accession>
<name>A0A1K1Y1I4_9GAMM</name>
<evidence type="ECO:0000256" key="1">
    <source>
        <dbReference type="ARBA" id="ARBA00023015"/>
    </source>
</evidence>